<evidence type="ECO:0000313" key="8">
    <source>
        <dbReference type="Proteomes" id="UP000193689"/>
    </source>
</evidence>
<reference evidence="7 8" key="1">
    <citation type="submission" date="2016-07" db="EMBL/GenBank/DDBJ databases">
        <title>Pervasive Adenine N6-methylation of Active Genes in Fungi.</title>
        <authorList>
            <consortium name="DOE Joint Genome Institute"/>
            <person name="Mondo S.J."/>
            <person name="Dannebaum R.O."/>
            <person name="Kuo R.C."/>
            <person name="Labutti K."/>
            <person name="Haridas S."/>
            <person name="Kuo A."/>
            <person name="Salamov A."/>
            <person name="Ahrendt S.R."/>
            <person name="Lipzen A."/>
            <person name="Sullivan W."/>
            <person name="Andreopoulos W.B."/>
            <person name="Clum A."/>
            <person name="Lindquist E."/>
            <person name="Daum C."/>
            <person name="Ramamoorthy G.K."/>
            <person name="Gryganskyi A."/>
            <person name="Culley D."/>
            <person name="Magnuson J.K."/>
            <person name="James T.Y."/>
            <person name="O'Malley M.A."/>
            <person name="Stajich J.E."/>
            <person name="Spatafora J.W."/>
            <person name="Visel A."/>
            <person name="Grigoriev I.V."/>
        </authorList>
    </citation>
    <scope>NUCLEOTIDE SEQUENCE [LARGE SCALE GENOMIC DNA]</scope>
    <source>
        <strain evidence="7 8">CBS 129021</strain>
    </source>
</reference>
<organism evidence="7 8">
    <name type="scientific">Pseudomassariella vexata</name>
    <dbReference type="NCBI Taxonomy" id="1141098"/>
    <lineage>
        <taxon>Eukaryota</taxon>
        <taxon>Fungi</taxon>
        <taxon>Dikarya</taxon>
        <taxon>Ascomycota</taxon>
        <taxon>Pezizomycotina</taxon>
        <taxon>Sordariomycetes</taxon>
        <taxon>Xylariomycetidae</taxon>
        <taxon>Amphisphaeriales</taxon>
        <taxon>Pseudomassariaceae</taxon>
        <taxon>Pseudomassariella</taxon>
    </lineage>
</organism>
<dbReference type="PANTHER" id="PTHR30249:SF0">
    <property type="entry name" value="PLASTIDAL GLYCOLATE_GLYCERATE TRANSLOCATOR 1, CHLOROPLASTIC"/>
    <property type="match status" value="1"/>
</dbReference>
<sequence>MTMTWVSQLCRSLRAPGTGKRYRNALIGILFVPLNQLIVVPIQLTFDNHQINLPASIIVMLLVLTVMLFANFIHGGTGDCYSRHLKGPTDFLGRHMSFGFVASFIMLSKEHIETGTDVPKIACAFIITSLISYIGCFLFAIGSFRIEECLRSLRKRANDFDTEENHKPSPGPAPLPSKYASGRRISQVSQLTTVLMNNASLSSLETLSTAPGAMEFLASTTPLWISLFLLCIIGLPVYCAAEYDMPLEVFSFTSFWIITVLFQRSLKTCKTLELRPRLRSTLVILFNPVLLTSMLGTAFFWIKAAITHRSLREILSAFRRERSWASIVSKIAADHNPQIHIGAGDLAQALLDAGIVSLGLKMFEYRRELWNSFTTVFSTSMVFATINLFLNVIFAHAMGLAQPDALAFAARNVTIALGVPAVQNLNGSTTLMSALVVFSGMLFQMTGDFLFAWLGIRDRPQQLQQPAMTVCASDEEKGANDDAAAAGHGSNCKVVAAGIAVGINAAAMGTAHLIERDSSATAYSALSMTIFGAITVALTAVPAIADCLISLASR</sequence>
<feature type="transmembrane region" description="Helical" evidence="6">
    <location>
        <begin position="434"/>
        <end position="456"/>
    </location>
</feature>
<dbReference type="PANTHER" id="PTHR30249">
    <property type="entry name" value="PUTATIVE SEROTONIN TRANSPORTER"/>
    <property type="match status" value="1"/>
</dbReference>
<keyword evidence="4 6" id="KW-0472">Membrane</keyword>
<accession>A0A1Y2EA64</accession>
<dbReference type="GeneID" id="63769776"/>
<feature type="transmembrane region" description="Helical" evidence="6">
    <location>
        <begin position="278"/>
        <end position="302"/>
    </location>
</feature>
<dbReference type="InterPro" id="IPR007300">
    <property type="entry name" value="CidB/LrgB"/>
</dbReference>
<gene>
    <name evidence="7" type="ORF">BCR38DRAFT_133243</name>
</gene>
<feature type="transmembrane region" description="Helical" evidence="6">
    <location>
        <begin position="91"/>
        <end position="109"/>
    </location>
</feature>
<dbReference type="InParanoid" id="A0A1Y2EA64"/>
<evidence type="ECO:0000256" key="3">
    <source>
        <dbReference type="ARBA" id="ARBA00022989"/>
    </source>
</evidence>
<feature type="transmembrane region" description="Helical" evidence="6">
    <location>
        <begin position="51"/>
        <end position="70"/>
    </location>
</feature>
<proteinExistence type="predicted"/>
<feature type="transmembrane region" description="Helical" evidence="6">
    <location>
        <begin position="369"/>
        <end position="393"/>
    </location>
</feature>
<evidence type="ECO:0000256" key="1">
    <source>
        <dbReference type="ARBA" id="ARBA00004141"/>
    </source>
</evidence>
<dbReference type="GO" id="GO:0016020">
    <property type="term" value="C:membrane"/>
    <property type="evidence" value="ECO:0007669"/>
    <property type="project" value="UniProtKB-SubCell"/>
</dbReference>
<protein>
    <recommendedName>
        <fullName evidence="9">LrgB-like family-domain-containing protein</fullName>
    </recommendedName>
</protein>
<dbReference type="RefSeq" id="XP_040718767.1">
    <property type="nucleotide sequence ID" value="XM_040853564.1"/>
</dbReference>
<dbReference type="Proteomes" id="UP000193689">
    <property type="component" value="Unassembled WGS sequence"/>
</dbReference>
<evidence type="ECO:0000256" key="4">
    <source>
        <dbReference type="ARBA" id="ARBA00023136"/>
    </source>
</evidence>
<feature type="transmembrane region" description="Helical" evidence="6">
    <location>
        <begin position="121"/>
        <end position="146"/>
    </location>
</feature>
<feature type="region of interest" description="Disordered" evidence="5">
    <location>
        <begin position="160"/>
        <end position="179"/>
    </location>
</feature>
<dbReference type="Pfam" id="PF04172">
    <property type="entry name" value="LrgB"/>
    <property type="match status" value="2"/>
</dbReference>
<keyword evidence="8" id="KW-1185">Reference proteome</keyword>
<keyword evidence="2 6" id="KW-0812">Transmembrane</keyword>
<feature type="transmembrane region" description="Helical" evidence="6">
    <location>
        <begin position="494"/>
        <end position="514"/>
    </location>
</feature>
<evidence type="ECO:0000256" key="5">
    <source>
        <dbReference type="SAM" id="MobiDB-lite"/>
    </source>
</evidence>
<evidence type="ECO:0000256" key="6">
    <source>
        <dbReference type="SAM" id="Phobius"/>
    </source>
</evidence>
<keyword evidence="3 6" id="KW-1133">Transmembrane helix</keyword>
<feature type="transmembrane region" description="Helical" evidence="6">
    <location>
        <begin position="526"/>
        <end position="549"/>
    </location>
</feature>
<feature type="transmembrane region" description="Helical" evidence="6">
    <location>
        <begin position="21"/>
        <end position="39"/>
    </location>
</feature>
<comment type="caution">
    <text evidence="7">The sequence shown here is derived from an EMBL/GenBank/DDBJ whole genome shotgun (WGS) entry which is preliminary data.</text>
</comment>
<feature type="transmembrane region" description="Helical" evidence="6">
    <location>
        <begin position="223"/>
        <end position="243"/>
    </location>
</feature>
<dbReference type="OrthoDB" id="2502820at2759"/>
<dbReference type="EMBL" id="MCFJ01000003">
    <property type="protein sequence ID" value="ORY68480.1"/>
    <property type="molecule type" value="Genomic_DNA"/>
</dbReference>
<evidence type="ECO:0008006" key="9">
    <source>
        <dbReference type="Google" id="ProtNLM"/>
    </source>
</evidence>
<comment type="subcellular location">
    <subcellularLocation>
        <location evidence="1">Membrane</location>
        <topology evidence="1">Multi-pass membrane protein</topology>
    </subcellularLocation>
</comment>
<dbReference type="AlphaFoldDB" id="A0A1Y2EA64"/>
<name>A0A1Y2EA64_9PEZI</name>
<evidence type="ECO:0000256" key="2">
    <source>
        <dbReference type="ARBA" id="ARBA00022692"/>
    </source>
</evidence>
<evidence type="ECO:0000313" key="7">
    <source>
        <dbReference type="EMBL" id="ORY68480.1"/>
    </source>
</evidence>